<dbReference type="Proteomes" id="UP000016930">
    <property type="component" value="Unassembled WGS sequence"/>
</dbReference>
<keyword evidence="3" id="KW-1185">Reference proteome</keyword>
<name>M2RE18_CERS8</name>
<feature type="region of interest" description="Disordered" evidence="1">
    <location>
        <begin position="360"/>
        <end position="383"/>
    </location>
</feature>
<dbReference type="EMBL" id="KB445797">
    <property type="protein sequence ID" value="EMD37061.1"/>
    <property type="molecule type" value="Genomic_DNA"/>
</dbReference>
<reference evidence="2 3" key="1">
    <citation type="journal article" date="2012" name="Proc. Natl. Acad. Sci. U.S.A.">
        <title>Comparative genomics of Ceriporiopsis subvermispora and Phanerochaete chrysosporium provide insight into selective ligninolysis.</title>
        <authorList>
            <person name="Fernandez-Fueyo E."/>
            <person name="Ruiz-Duenas F.J."/>
            <person name="Ferreira P."/>
            <person name="Floudas D."/>
            <person name="Hibbett D.S."/>
            <person name="Canessa P."/>
            <person name="Larrondo L.F."/>
            <person name="James T.Y."/>
            <person name="Seelenfreund D."/>
            <person name="Lobos S."/>
            <person name="Polanco R."/>
            <person name="Tello M."/>
            <person name="Honda Y."/>
            <person name="Watanabe T."/>
            <person name="Watanabe T."/>
            <person name="Ryu J.S."/>
            <person name="Kubicek C.P."/>
            <person name="Schmoll M."/>
            <person name="Gaskell J."/>
            <person name="Hammel K.E."/>
            <person name="St John F.J."/>
            <person name="Vanden Wymelenberg A."/>
            <person name="Sabat G."/>
            <person name="Splinter BonDurant S."/>
            <person name="Syed K."/>
            <person name="Yadav J.S."/>
            <person name="Doddapaneni H."/>
            <person name="Subramanian V."/>
            <person name="Lavin J.L."/>
            <person name="Oguiza J.A."/>
            <person name="Perez G."/>
            <person name="Pisabarro A.G."/>
            <person name="Ramirez L."/>
            <person name="Santoyo F."/>
            <person name="Master E."/>
            <person name="Coutinho P.M."/>
            <person name="Henrissat B."/>
            <person name="Lombard V."/>
            <person name="Magnuson J.K."/>
            <person name="Kuees U."/>
            <person name="Hori C."/>
            <person name="Igarashi K."/>
            <person name="Samejima M."/>
            <person name="Held B.W."/>
            <person name="Barry K.W."/>
            <person name="LaButti K.M."/>
            <person name="Lapidus A."/>
            <person name="Lindquist E.A."/>
            <person name="Lucas S.M."/>
            <person name="Riley R."/>
            <person name="Salamov A.A."/>
            <person name="Hoffmeister D."/>
            <person name="Schwenk D."/>
            <person name="Hadar Y."/>
            <person name="Yarden O."/>
            <person name="de Vries R.P."/>
            <person name="Wiebenga A."/>
            <person name="Stenlid J."/>
            <person name="Eastwood D."/>
            <person name="Grigoriev I.V."/>
            <person name="Berka R.M."/>
            <person name="Blanchette R.A."/>
            <person name="Kersten P."/>
            <person name="Martinez A.T."/>
            <person name="Vicuna R."/>
            <person name="Cullen D."/>
        </authorList>
    </citation>
    <scope>NUCLEOTIDE SEQUENCE [LARGE SCALE GENOMIC DNA]</scope>
    <source>
        <strain evidence="2 3">B</strain>
    </source>
</reference>
<dbReference type="STRING" id="914234.M2RE18"/>
<dbReference type="AlphaFoldDB" id="M2RE18"/>
<evidence type="ECO:0000256" key="1">
    <source>
        <dbReference type="SAM" id="MobiDB-lite"/>
    </source>
</evidence>
<dbReference type="HOGENOM" id="CLU_027435_0_0_1"/>
<feature type="compositionally biased region" description="Polar residues" evidence="1">
    <location>
        <begin position="367"/>
        <end position="378"/>
    </location>
</feature>
<gene>
    <name evidence="2" type="ORF">CERSUDRAFT_124039</name>
</gene>
<dbReference type="OrthoDB" id="3143319at2759"/>
<sequence>MPGSTSPNPRAQQLLDEVEIDVISQIAFVTSQRRRGAVEPLPHPPQRGSGTAAYLQCKTMNEPSVVVHKWTEDEAAAVTPQVLIDTACSVVSAATSRAAWVDITRRRGLELLDNQGASYIYSERPPAIANKENPEVKGAQEYALAEWDFGISTLCNHEALHTDHLEEFEHGRFSSPSYGRFLESADHSPSDQSENGRIRRSEFPGGSELEIGNLVSLLPQPHFHGVPTSAPYHIREVISFPPYRKAYPTAVAPYTEETIRLLFGKRFIRLAWIVPIRGILPWPGCTSGCLLSPELAESFHPFLPSGPSHPTGNTAHPRSELTWTRGSVMAFWDFLLELRRVKSMGPLSLSFHPVFKSDTGSLAGHGQQPSSESHQPTSGAPAPVMSSGLLSVDHIKIFHDSAYTLQLRNIIDVWAFQPGAPREILEAMSADVRVPRAPEDRGMFQTGDLMKVRMFVGAKLVLLDEKSRAAMVL</sequence>
<protein>
    <submittedName>
        <fullName evidence="2">Uncharacterized protein</fullName>
    </submittedName>
</protein>
<accession>M2RE18</accession>
<feature type="compositionally biased region" description="Basic and acidic residues" evidence="1">
    <location>
        <begin position="183"/>
        <end position="202"/>
    </location>
</feature>
<feature type="region of interest" description="Disordered" evidence="1">
    <location>
        <begin position="183"/>
        <end position="205"/>
    </location>
</feature>
<proteinExistence type="predicted"/>
<evidence type="ECO:0000313" key="3">
    <source>
        <dbReference type="Proteomes" id="UP000016930"/>
    </source>
</evidence>
<evidence type="ECO:0000313" key="2">
    <source>
        <dbReference type="EMBL" id="EMD37061.1"/>
    </source>
</evidence>
<organism evidence="2 3">
    <name type="scientific">Ceriporiopsis subvermispora (strain B)</name>
    <name type="common">White-rot fungus</name>
    <name type="synonym">Gelatoporia subvermispora</name>
    <dbReference type="NCBI Taxonomy" id="914234"/>
    <lineage>
        <taxon>Eukaryota</taxon>
        <taxon>Fungi</taxon>
        <taxon>Dikarya</taxon>
        <taxon>Basidiomycota</taxon>
        <taxon>Agaricomycotina</taxon>
        <taxon>Agaricomycetes</taxon>
        <taxon>Polyporales</taxon>
        <taxon>Gelatoporiaceae</taxon>
        <taxon>Gelatoporia</taxon>
    </lineage>
</organism>